<feature type="transmembrane region" description="Helical" evidence="7">
    <location>
        <begin position="162"/>
        <end position="180"/>
    </location>
</feature>
<keyword evidence="3 7" id="KW-0812">Transmembrane</keyword>
<feature type="transmembrane region" description="Helical" evidence="7">
    <location>
        <begin position="215"/>
        <end position="236"/>
    </location>
</feature>
<dbReference type="GO" id="GO:0005886">
    <property type="term" value="C:plasma membrane"/>
    <property type="evidence" value="ECO:0007669"/>
    <property type="project" value="UniProtKB-SubCell"/>
</dbReference>
<dbReference type="GO" id="GO:0022857">
    <property type="term" value="F:transmembrane transporter activity"/>
    <property type="evidence" value="ECO:0007669"/>
    <property type="project" value="InterPro"/>
</dbReference>
<feature type="compositionally biased region" description="Basic and acidic residues" evidence="6">
    <location>
        <begin position="57"/>
        <end position="70"/>
    </location>
</feature>
<feature type="transmembrane region" description="Helical" evidence="7">
    <location>
        <begin position="397"/>
        <end position="414"/>
    </location>
</feature>
<evidence type="ECO:0000256" key="2">
    <source>
        <dbReference type="ARBA" id="ARBA00022475"/>
    </source>
</evidence>
<evidence type="ECO:0000313" key="8">
    <source>
        <dbReference type="EMBL" id="SDH79888.1"/>
    </source>
</evidence>
<dbReference type="AlphaFoldDB" id="A0A1G8FCL3"/>
<reference evidence="9" key="1">
    <citation type="submission" date="2016-10" db="EMBL/GenBank/DDBJ databases">
        <authorList>
            <person name="Varghese N."/>
            <person name="Submissions S."/>
        </authorList>
    </citation>
    <scope>NUCLEOTIDE SEQUENCE [LARGE SCALE GENOMIC DNA]</scope>
    <source>
        <strain evidence="9">DSM 22002</strain>
    </source>
</reference>
<dbReference type="RefSeq" id="WP_172802317.1">
    <property type="nucleotide sequence ID" value="NZ_LT629695.1"/>
</dbReference>
<keyword evidence="2" id="KW-1003">Cell membrane</keyword>
<dbReference type="InterPro" id="IPR001851">
    <property type="entry name" value="ABC_transp_permease"/>
</dbReference>
<evidence type="ECO:0000256" key="7">
    <source>
        <dbReference type="SAM" id="Phobius"/>
    </source>
</evidence>
<evidence type="ECO:0000256" key="6">
    <source>
        <dbReference type="SAM" id="MobiDB-lite"/>
    </source>
</evidence>
<keyword evidence="9" id="KW-1185">Reference proteome</keyword>
<name>A0A1G8FCL3_9MICO</name>
<dbReference type="STRING" id="399736.SAMN04489720_2427"/>
<feature type="transmembrane region" description="Helical" evidence="7">
    <location>
        <begin position="123"/>
        <end position="142"/>
    </location>
</feature>
<evidence type="ECO:0000256" key="3">
    <source>
        <dbReference type="ARBA" id="ARBA00022692"/>
    </source>
</evidence>
<feature type="transmembrane region" description="Helical" evidence="7">
    <location>
        <begin position="245"/>
        <end position="263"/>
    </location>
</feature>
<dbReference type="PANTHER" id="PTHR47089:SF1">
    <property type="entry name" value="GUANOSINE ABC TRANSPORTER PERMEASE PROTEIN NUPP"/>
    <property type="match status" value="1"/>
</dbReference>
<gene>
    <name evidence="8" type="ORF">SAMN04489720_2427</name>
</gene>
<organism evidence="8 9">
    <name type="scientific">Agrococcus jejuensis</name>
    <dbReference type="NCBI Taxonomy" id="399736"/>
    <lineage>
        <taxon>Bacteria</taxon>
        <taxon>Bacillati</taxon>
        <taxon>Actinomycetota</taxon>
        <taxon>Actinomycetes</taxon>
        <taxon>Micrococcales</taxon>
        <taxon>Microbacteriaceae</taxon>
        <taxon>Agrococcus</taxon>
    </lineage>
</organism>
<dbReference type="Proteomes" id="UP000198822">
    <property type="component" value="Chromosome I"/>
</dbReference>
<accession>A0A1G8FCL3</accession>
<dbReference type="EMBL" id="LT629695">
    <property type="protein sequence ID" value="SDH79888.1"/>
    <property type="molecule type" value="Genomic_DNA"/>
</dbReference>
<feature type="transmembrane region" description="Helical" evidence="7">
    <location>
        <begin position="84"/>
        <end position="103"/>
    </location>
</feature>
<evidence type="ECO:0000313" key="9">
    <source>
        <dbReference type="Proteomes" id="UP000198822"/>
    </source>
</evidence>
<feature type="transmembrane region" description="Helical" evidence="7">
    <location>
        <begin position="426"/>
        <end position="448"/>
    </location>
</feature>
<proteinExistence type="predicted"/>
<feature type="compositionally biased region" description="Low complexity" evidence="6">
    <location>
        <begin position="44"/>
        <end position="56"/>
    </location>
</feature>
<feature type="transmembrane region" description="Helical" evidence="7">
    <location>
        <begin position="298"/>
        <end position="316"/>
    </location>
</feature>
<dbReference type="PANTHER" id="PTHR47089">
    <property type="entry name" value="ABC TRANSPORTER, PERMEASE PROTEIN"/>
    <property type="match status" value="1"/>
</dbReference>
<dbReference type="CDD" id="cd06580">
    <property type="entry name" value="TM_PBP1_transp_TpRbsC_like"/>
    <property type="match status" value="1"/>
</dbReference>
<sequence>MTDEKDTSGPAPDATDHDAPLAADQQRTGGAPSNDADGDRDVVHAPTVVEVPVAEAPKTESHEQNQDEDRWGSVAREILGGTPMVSLLAVLVAFVVGGILIAATDEQVQAASGYFFARPGDTLAAIGSAVGGAYWALFQGSILNFSRPEGGFVALIRPLTETLHFAAPLIAAGLGVAVAFRVGMFNIGGRGQMLAAAAAAGWVGFSFPLPPVLHIIVALLAGMIAGALWAGIAGLLKARTGAHEVITTIMLNFVALWLLSYLIRTPNLLQAPGSNNPITPRMLETAILPPLLGSQFNLTWGIVLSVAAVVVAWWLIERSSLGFRFRAVGLNPQAALNAGMSVKTVYVQAMLVAGAFMGLAGAQQVQATVTTGFTSGIDAGIGFDAITVALLGRSNPWGVLAAGLLFGAFKAGGFRMQAAEGVPIDIVLVVQSVIVLCIAAPPLVRTIFRLPKPRGGVR</sequence>
<keyword evidence="4 7" id="KW-1133">Transmembrane helix</keyword>
<evidence type="ECO:0000256" key="4">
    <source>
        <dbReference type="ARBA" id="ARBA00022989"/>
    </source>
</evidence>
<evidence type="ECO:0000256" key="1">
    <source>
        <dbReference type="ARBA" id="ARBA00004651"/>
    </source>
</evidence>
<comment type="subcellular location">
    <subcellularLocation>
        <location evidence="1">Cell membrane</location>
        <topology evidence="1">Multi-pass membrane protein</topology>
    </subcellularLocation>
</comment>
<dbReference type="Pfam" id="PF02653">
    <property type="entry name" value="BPD_transp_2"/>
    <property type="match status" value="1"/>
</dbReference>
<keyword evidence="5 7" id="KW-0472">Membrane</keyword>
<evidence type="ECO:0000256" key="5">
    <source>
        <dbReference type="ARBA" id="ARBA00023136"/>
    </source>
</evidence>
<feature type="region of interest" description="Disordered" evidence="6">
    <location>
        <begin position="1"/>
        <end position="70"/>
    </location>
</feature>
<protein>
    <submittedName>
        <fullName evidence="8">Nucleoside ABC transporter membrane protein</fullName>
    </submittedName>
</protein>